<keyword evidence="3" id="KW-1185">Reference proteome</keyword>
<evidence type="ECO:0000256" key="1">
    <source>
        <dbReference type="SAM" id="Phobius"/>
    </source>
</evidence>
<keyword evidence="1" id="KW-0472">Membrane</keyword>
<sequence>MRCWHCRHRYRVEAPLIVLAHLRRRIAIFVQASAANRQARRRPILLSPAGTATPLQCAYAVTVVALISCVLARSGDALSPAQAPASLSQDIPTEIHEIGRWTVVYAAEARPCGRGSVRFDSDARIFCSLPYILSANIWSLMGCIRLIGIRVRARSAHRCRTR</sequence>
<dbReference type="Proteomes" id="UP000054270">
    <property type="component" value="Unassembled WGS sequence"/>
</dbReference>
<protein>
    <submittedName>
        <fullName evidence="2">Uncharacterized protein</fullName>
    </submittedName>
</protein>
<name>A0A0D2Q155_HYPSF</name>
<accession>A0A0D2Q155</accession>
<feature type="transmembrane region" description="Helical" evidence="1">
    <location>
        <begin position="128"/>
        <end position="148"/>
    </location>
</feature>
<dbReference type="AlphaFoldDB" id="A0A0D2Q155"/>
<dbReference type="EMBL" id="KN817532">
    <property type="protein sequence ID" value="KJA25260.1"/>
    <property type="molecule type" value="Genomic_DNA"/>
</dbReference>
<reference evidence="3" key="1">
    <citation type="submission" date="2014-04" db="EMBL/GenBank/DDBJ databases">
        <title>Evolutionary Origins and Diversification of the Mycorrhizal Mutualists.</title>
        <authorList>
            <consortium name="DOE Joint Genome Institute"/>
            <consortium name="Mycorrhizal Genomics Consortium"/>
            <person name="Kohler A."/>
            <person name="Kuo A."/>
            <person name="Nagy L.G."/>
            <person name="Floudas D."/>
            <person name="Copeland A."/>
            <person name="Barry K.W."/>
            <person name="Cichocki N."/>
            <person name="Veneault-Fourrey C."/>
            <person name="LaButti K."/>
            <person name="Lindquist E.A."/>
            <person name="Lipzen A."/>
            <person name="Lundell T."/>
            <person name="Morin E."/>
            <person name="Murat C."/>
            <person name="Riley R."/>
            <person name="Ohm R."/>
            <person name="Sun H."/>
            <person name="Tunlid A."/>
            <person name="Henrissat B."/>
            <person name="Grigoriev I.V."/>
            <person name="Hibbett D.S."/>
            <person name="Martin F."/>
        </authorList>
    </citation>
    <scope>NUCLEOTIDE SEQUENCE [LARGE SCALE GENOMIC DNA]</scope>
    <source>
        <strain evidence="3">FD-334 SS-4</strain>
    </source>
</reference>
<proteinExistence type="predicted"/>
<keyword evidence="1" id="KW-0812">Transmembrane</keyword>
<evidence type="ECO:0000313" key="2">
    <source>
        <dbReference type="EMBL" id="KJA25260.1"/>
    </source>
</evidence>
<keyword evidence="1" id="KW-1133">Transmembrane helix</keyword>
<gene>
    <name evidence="2" type="ORF">HYPSUDRAFT_420127</name>
</gene>
<organism evidence="2 3">
    <name type="scientific">Hypholoma sublateritium (strain FD-334 SS-4)</name>
    <dbReference type="NCBI Taxonomy" id="945553"/>
    <lineage>
        <taxon>Eukaryota</taxon>
        <taxon>Fungi</taxon>
        <taxon>Dikarya</taxon>
        <taxon>Basidiomycota</taxon>
        <taxon>Agaricomycotina</taxon>
        <taxon>Agaricomycetes</taxon>
        <taxon>Agaricomycetidae</taxon>
        <taxon>Agaricales</taxon>
        <taxon>Agaricineae</taxon>
        <taxon>Strophariaceae</taxon>
        <taxon>Hypholoma</taxon>
    </lineage>
</organism>
<evidence type="ECO:0000313" key="3">
    <source>
        <dbReference type="Proteomes" id="UP000054270"/>
    </source>
</evidence>